<evidence type="ECO:0000256" key="8">
    <source>
        <dbReference type="ARBA" id="ARBA00023136"/>
    </source>
</evidence>
<dbReference type="EMBL" id="JH815834">
    <property type="protein sequence ID" value="EKC19931.1"/>
    <property type="molecule type" value="Genomic_DNA"/>
</dbReference>
<dbReference type="SUPFAM" id="SSF52058">
    <property type="entry name" value="L domain-like"/>
    <property type="match status" value="1"/>
</dbReference>
<evidence type="ECO:0000256" key="5">
    <source>
        <dbReference type="ARBA" id="ARBA00022737"/>
    </source>
</evidence>
<sequence length="814" mass="91828">MGICMESVVVLSLFIAFTPAAVYNSEKIGFPEDLSQRIKQLDFTTVLATEKLIQTGGITDVISPKIPMSMEYRCLHYDHLVLGDTALVLAYITDFYEPYDLSNYLDAHGNSSFVKFSKSSVNLPVGFEFKLVFRVLESHGDYGLIMIDNITITSGLCDFEILETICKDCNTSRGNTDILDNGGTNDQEACASNAFSSNSWKTTDFCSNCATNDSMYSCPTNCTSSGLSFTCTTGDVPVYATSITVFGLMQDSLEFNDSFSNLKEINVIDSKLNMLQITSDVRLQILTISNSTIDIVYIGDRFNYLRFVRIFNCTFVEFNFSPEWVHSFEFFVHKSIVFNPKRLNILEGVHADMSETWGFPFMVAVFEHTIVNLSFCNLDVQPLAFTMTVTLDLSHNNLSTWHYISFVQNLHLQNNNIEEIRFTRDLRQSEARLIYLDLSDNYITVIDEYDFSDFPNLLYLKLSNNRISEIHENAFSFVSKLHLLDLSSNHLHSVKLKLFISLSSLQYLYLQNNYIKVVEEMFDGLISIEHLRVDSYTLCCAQPKTVGKIQCTAPVNDISSCNNLIDTPLLSTLIWYIALLAVFGNLFGPFYRGFNLKSRSLSSFVIYSTNLSIADFLMGVYLYIIAGANLKFSGRYGFEDEGWRHSHICTVAGVLATLSSEASALFVLLITIDRIIIIRDPLSSLQRMYRKPGWEYSMALFVGANFLIFIAIFVGQLVIFATVVRMGVNVNSSHSAQRRREINLAKTLVAVAITDMLCWIPVGVIGLLTFKGTDVTAQVYAWVIVVVLPINSALNPMIYTFSEILRRRGKAYKV</sequence>
<keyword evidence="9" id="KW-0675">Receptor</keyword>
<dbReference type="AlphaFoldDB" id="K1QEI9"/>
<keyword evidence="6" id="KW-1133">Transmembrane helix</keyword>
<protein>
    <recommendedName>
        <fullName evidence="11">G-protein coupled receptors family 1 profile domain-containing protein</fullName>
    </recommendedName>
</protein>
<dbReference type="InterPro" id="IPR001611">
    <property type="entry name" value="Leu-rich_rpt"/>
</dbReference>
<feature type="domain" description="G-protein coupled receptors family 1 profile" evidence="11">
    <location>
        <begin position="696"/>
        <end position="799"/>
    </location>
</feature>
<dbReference type="Pfam" id="PF00001">
    <property type="entry name" value="7tm_1"/>
    <property type="match status" value="2"/>
</dbReference>
<keyword evidence="7" id="KW-0297">G-protein coupled receptor</keyword>
<dbReference type="InterPro" id="IPR003591">
    <property type="entry name" value="Leu-rich_rpt_typical-subtyp"/>
</dbReference>
<evidence type="ECO:0000256" key="9">
    <source>
        <dbReference type="ARBA" id="ARBA00023170"/>
    </source>
</evidence>
<keyword evidence="8" id="KW-0472">Membrane</keyword>
<reference evidence="12" key="1">
    <citation type="journal article" date="2012" name="Nature">
        <title>The oyster genome reveals stress adaptation and complexity of shell formation.</title>
        <authorList>
            <person name="Zhang G."/>
            <person name="Fang X."/>
            <person name="Guo X."/>
            <person name="Li L."/>
            <person name="Luo R."/>
            <person name="Xu F."/>
            <person name="Yang P."/>
            <person name="Zhang L."/>
            <person name="Wang X."/>
            <person name="Qi H."/>
            <person name="Xiong Z."/>
            <person name="Que H."/>
            <person name="Xie Y."/>
            <person name="Holland P.W."/>
            <person name="Paps J."/>
            <person name="Zhu Y."/>
            <person name="Wu F."/>
            <person name="Chen Y."/>
            <person name="Wang J."/>
            <person name="Peng C."/>
            <person name="Meng J."/>
            <person name="Yang L."/>
            <person name="Liu J."/>
            <person name="Wen B."/>
            <person name="Zhang N."/>
            <person name="Huang Z."/>
            <person name="Zhu Q."/>
            <person name="Feng Y."/>
            <person name="Mount A."/>
            <person name="Hedgecock D."/>
            <person name="Xu Z."/>
            <person name="Liu Y."/>
            <person name="Domazet-Loso T."/>
            <person name="Du Y."/>
            <person name="Sun X."/>
            <person name="Zhang S."/>
            <person name="Liu B."/>
            <person name="Cheng P."/>
            <person name="Jiang X."/>
            <person name="Li J."/>
            <person name="Fan D."/>
            <person name="Wang W."/>
            <person name="Fu W."/>
            <person name="Wang T."/>
            <person name="Wang B."/>
            <person name="Zhang J."/>
            <person name="Peng Z."/>
            <person name="Li Y."/>
            <person name="Li N."/>
            <person name="Wang J."/>
            <person name="Chen M."/>
            <person name="He Y."/>
            <person name="Tan F."/>
            <person name="Song X."/>
            <person name="Zheng Q."/>
            <person name="Huang R."/>
            <person name="Yang H."/>
            <person name="Du X."/>
            <person name="Chen L."/>
            <person name="Yang M."/>
            <person name="Gaffney P.M."/>
            <person name="Wang S."/>
            <person name="Luo L."/>
            <person name="She Z."/>
            <person name="Ming Y."/>
            <person name="Huang W."/>
            <person name="Zhang S."/>
            <person name="Huang B."/>
            <person name="Zhang Y."/>
            <person name="Qu T."/>
            <person name="Ni P."/>
            <person name="Miao G."/>
            <person name="Wang J."/>
            <person name="Wang Q."/>
            <person name="Steinberg C.E."/>
            <person name="Wang H."/>
            <person name="Li N."/>
            <person name="Qian L."/>
            <person name="Zhang G."/>
            <person name="Li Y."/>
            <person name="Yang H."/>
            <person name="Liu X."/>
            <person name="Wang J."/>
            <person name="Yin Y."/>
            <person name="Wang J."/>
        </authorList>
    </citation>
    <scope>NUCLEOTIDE SEQUENCE [LARGE SCALE GENOMIC DNA]</scope>
    <source>
        <strain evidence="12">05x7-T-G4-1.051#20</strain>
    </source>
</reference>
<evidence type="ECO:0000256" key="7">
    <source>
        <dbReference type="ARBA" id="ARBA00023040"/>
    </source>
</evidence>
<dbReference type="GO" id="GO:0007189">
    <property type="term" value="P:adenylate cyclase-activating G protein-coupled receptor signaling pathway"/>
    <property type="evidence" value="ECO:0007669"/>
    <property type="project" value="TreeGrafter"/>
</dbReference>
<keyword evidence="3" id="KW-0433">Leucine-rich repeat</keyword>
<evidence type="ECO:0000256" key="3">
    <source>
        <dbReference type="ARBA" id="ARBA00022614"/>
    </source>
</evidence>
<dbReference type="SMART" id="SM00369">
    <property type="entry name" value="LRR_TYP"/>
    <property type="match status" value="4"/>
</dbReference>
<accession>K1QEI9</accession>
<keyword evidence="10" id="KW-0807">Transducer</keyword>
<dbReference type="GO" id="GO:0005886">
    <property type="term" value="C:plasma membrane"/>
    <property type="evidence" value="ECO:0007669"/>
    <property type="project" value="UniProtKB-SubCell"/>
</dbReference>
<evidence type="ECO:0000256" key="10">
    <source>
        <dbReference type="ARBA" id="ARBA00023224"/>
    </source>
</evidence>
<feature type="domain" description="G-protein coupled receptors family 1 profile" evidence="11">
    <location>
        <begin position="584"/>
        <end position="682"/>
    </location>
</feature>
<dbReference type="GO" id="GO:0008528">
    <property type="term" value="F:G protein-coupled peptide receptor activity"/>
    <property type="evidence" value="ECO:0007669"/>
    <property type="project" value="TreeGrafter"/>
</dbReference>
<dbReference type="PROSITE" id="PS51450">
    <property type="entry name" value="LRR"/>
    <property type="match status" value="2"/>
</dbReference>
<keyword evidence="2" id="KW-1003">Cell membrane</keyword>
<dbReference type="Gene3D" id="1.20.1070.10">
    <property type="entry name" value="Rhodopsin 7-helix transmembrane proteins"/>
    <property type="match status" value="2"/>
</dbReference>
<organism evidence="12">
    <name type="scientific">Magallana gigas</name>
    <name type="common">Pacific oyster</name>
    <name type="synonym">Crassostrea gigas</name>
    <dbReference type="NCBI Taxonomy" id="29159"/>
    <lineage>
        <taxon>Eukaryota</taxon>
        <taxon>Metazoa</taxon>
        <taxon>Spiralia</taxon>
        <taxon>Lophotrochozoa</taxon>
        <taxon>Mollusca</taxon>
        <taxon>Bivalvia</taxon>
        <taxon>Autobranchia</taxon>
        <taxon>Pteriomorphia</taxon>
        <taxon>Ostreida</taxon>
        <taxon>Ostreoidea</taxon>
        <taxon>Ostreidae</taxon>
        <taxon>Magallana</taxon>
    </lineage>
</organism>
<evidence type="ECO:0000256" key="6">
    <source>
        <dbReference type="ARBA" id="ARBA00022989"/>
    </source>
</evidence>
<keyword evidence="4" id="KW-0812">Transmembrane</keyword>
<dbReference type="GO" id="GO:0009755">
    <property type="term" value="P:hormone-mediated signaling pathway"/>
    <property type="evidence" value="ECO:0007669"/>
    <property type="project" value="TreeGrafter"/>
</dbReference>
<keyword evidence="5" id="KW-0677">Repeat</keyword>
<dbReference type="Pfam" id="PF13855">
    <property type="entry name" value="LRR_8"/>
    <property type="match status" value="1"/>
</dbReference>
<evidence type="ECO:0000256" key="1">
    <source>
        <dbReference type="ARBA" id="ARBA00004651"/>
    </source>
</evidence>
<dbReference type="PANTHER" id="PTHR24372:SF77">
    <property type="entry name" value="G-PROTEIN COUPLED RECEPTORS FAMILY 1 PROFILE DOMAIN-CONTAINING PROTEIN"/>
    <property type="match status" value="1"/>
</dbReference>
<dbReference type="SUPFAM" id="SSF81321">
    <property type="entry name" value="Family A G protein-coupled receptor-like"/>
    <property type="match status" value="1"/>
</dbReference>
<evidence type="ECO:0000256" key="2">
    <source>
        <dbReference type="ARBA" id="ARBA00022475"/>
    </source>
</evidence>
<evidence type="ECO:0000259" key="11">
    <source>
        <dbReference type="PROSITE" id="PS50262"/>
    </source>
</evidence>
<evidence type="ECO:0000313" key="12">
    <source>
        <dbReference type="EMBL" id="EKC19931.1"/>
    </source>
</evidence>
<dbReference type="InterPro" id="IPR000276">
    <property type="entry name" value="GPCR_Rhodpsn"/>
</dbReference>
<dbReference type="InterPro" id="IPR032675">
    <property type="entry name" value="LRR_dom_sf"/>
</dbReference>
<dbReference type="PROSITE" id="PS50262">
    <property type="entry name" value="G_PROTEIN_RECEP_F1_2"/>
    <property type="match status" value="2"/>
</dbReference>
<dbReference type="Gene3D" id="3.80.10.10">
    <property type="entry name" value="Ribonuclease Inhibitor"/>
    <property type="match status" value="2"/>
</dbReference>
<evidence type="ECO:0000256" key="4">
    <source>
        <dbReference type="ARBA" id="ARBA00022692"/>
    </source>
</evidence>
<name>K1QEI9_MAGGI</name>
<dbReference type="PANTHER" id="PTHR24372">
    <property type="entry name" value="GLYCOPROTEIN HORMONE RECEPTOR"/>
    <property type="match status" value="1"/>
</dbReference>
<dbReference type="InParanoid" id="K1QEI9"/>
<proteinExistence type="predicted"/>
<dbReference type="HOGENOM" id="CLU_346914_0_0_1"/>
<dbReference type="InterPro" id="IPR017452">
    <property type="entry name" value="GPCR_Rhodpsn_7TM"/>
</dbReference>
<gene>
    <name evidence="12" type="ORF">CGI_10007235</name>
</gene>
<comment type="subcellular location">
    <subcellularLocation>
        <location evidence="1">Cell membrane</location>
        <topology evidence="1">Multi-pass membrane protein</topology>
    </subcellularLocation>
</comment>
<dbReference type="PRINTS" id="PR00237">
    <property type="entry name" value="GPCRRHODOPSN"/>
</dbReference>